<comment type="similarity">
    <text evidence="5">Belongs to the zinc-containing alcohol dehydrogenase family.</text>
</comment>
<dbReference type="InterPro" id="IPR036291">
    <property type="entry name" value="NAD(P)-bd_dom_sf"/>
</dbReference>
<dbReference type="OrthoDB" id="241504at2"/>
<feature type="domain" description="Alcohol dehydrogenase-like C-terminal" evidence="6">
    <location>
        <begin position="189"/>
        <end position="258"/>
    </location>
</feature>
<dbReference type="InterPro" id="IPR013154">
    <property type="entry name" value="ADH-like_N"/>
</dbReference>
<evidence type="ECO:0000256" key="3">
    <source>
        <dbReference type="ARBA" id="ARBA00022833"/>
    </source>
</evidence>
<gene>
    <name evidence="8" type="ORF">DFJ68_2260</name>
</gene>
<proteinExistence type="inferred from homology"/>
<dbReference type="GO" id="GO:0016491">
    <property type="term" value="F:oxidoreductase activity"/>
    <property type="evidence" value="ECO:0007669"/>
    <property type="project" value="UniProtKB-KW"/>
</dbReference>
<evidence type="ECO:0000259" key="6">
    <source>
        <dbReference type="Pfam" id="PF00107"/>
    </source>
</evidence>
<dbReference type="SUPFAM" id="SSF51735">
    <property type="entry name" value="NAD(P)-binding Rossmann-fold domains"/>
    <property type="match status" value="1"/>
</dbReference>
<keyword evidence="2 5" id="KW-0479">Metal-binding</keyword>
<dbReference type="Gene3D" id="3.90.180.10">
    <property type="entry name" value="Medium-chain alcohol dehydrogenases, catalytic domain"/>
    <property type="match status" value="1"/>
</dbReference>
<protein>
    <submittedName>
        <fullName evidence="8">Threonine dehydrogenase-like Zn-dependent dehydrogenase</fullName>
    </submittedName>
</protein>
<keyword evidence="9" id="KW-1185">Reference proteome</keyword>
<evidence type="ECO:0000256" key="5">
    <source>
        <dbReference type="RuleBase" id="RU361277"/>
    </source>
</evidence>
<evidence type="ECO:0000313" key="8">
    <source>
        <dbReference type="EMBL" id="RKT78807.1"/>
    </source>
</evidence>
<dbReference type="GO" id="GO:0008270">
    <property type="term" value="F:zinc ion binding"/>
    <property type="evidence" value="ECO:0007669"/>
    <property type="project" value="InterPro"/>
</dbReference>
<accession>A0A495XX09</accession>
<dbReference type="PROSITE" id="PS00059">
    <property type="entry name" value="ADH_ZINC"/>
    <property type="match status" value="1"/>
</dbReference>
<reference evidence="8 9" key="1">
    <citation type="submission" date="2018-10" db="EMBL/GenBank/DDBJ databases">
        <title>Sequencing the genomes of 1000 actinobacteria strains.</title>
        <authorList>
            <person name="Klenk H.-P."/>
        </authorList>
    </citation>
    <scope>NUCLEOTIDE SEQUENCE [LARGE SCALE GENOMIC DNA]</scope>
    <source>
        <strain evidence="8 9">DSM 44267</strain>
    </source>
</reference>
<dbReference type="CDD" id="cd08283">
    <property type="entry name" value="FDH_like_1"/>
    <property type="match status" value="1"/>
</dbReference>
<evidence type="ECO:0000256" key="4">
    <source>
        <dbReference type="ARBA" id="ARBA00023002"/>
    </source>
</evidence>
<dbReference type="Gene3D" id="3.40.50.720">
    <property type="entry name" value="NAD(P)-binding Rossmann-like Domain"/>
    <property type="match status" value="1"/>
</dbReference>
<dbReference type="RefSeq" id="WP_121033267.1">
    <property type="nucleotide sequence ID" value="NZ_RBXT01000001.1"/>
</dbReference>
<comment type="cofactor">
    <cofactor evidence="1 5">
        <name>Zn(2+)</name>
        <dbReference type="ChEBI" id="CHEBI:29105"/>
    </cofactor>
</comment>
<dbReference type="PANTHER" id="PTHR42813:SF2">
    <property type="entry name" value="DEHYDROGENASE, ZINC-CONTAINING, PUTATIVE (AFU_ORTHOLOGUE AFUA_2G02810)-RELATED"/>
    <property type="match status" value="1"/>
</dbReference>
<evidence type="ECO:0000313" key="9">
    <source>
        <dbReference type="Proteomes" id="UP000278440"/>
    </source>
</evidence>
<comment type="caution">
    <text evidence="8">The sequence shown here is derived from an EMBL/GenBank/DDBJ whole genome shotgun (WGS) entry which is preliminary data.</text>
</comment>
<keyword evidence="3 5" id="KW-0862">Zinc</keyword>
<dbReference type="PANTHER" id="PTHR42813">
    <property type="entry name" value="ZINC-TYPE ALCOHOL DEHYDROGENASE-LIKE"/>
    <property type="match status" value="1"/>
</dbReference>
<organism evidence="8 9">
    <name type="scientific">Terracoccus luteus</name>
    <dbReference type="NCBI Taxonomy" id="53356"/>
    <lineage>
        <taxon>Bacteria</taxon>
        <taxon>Bacillati</taxon>
        <taxon>Actinomycetota</taxon>
        <taxon>Actinomycetes</taxon>
        <taxon>Micrococcales</taxon>
        <taxon>Intrasporangiaceae</taxon>
        <taxon>Terracoccus</taxon>
    </lineage>
</organism>
<dbReference type="SUPFAM" id="SSF50129">
    <property type="entry name" value="GroES-like"/>
    <property type="match status" value="1"/>
</dbReference>
<feature type="domain" description="Alcohol dehydrogenase-like N-terminal" evidence="7">
    <location>
        <begin position="25"/>
        <end position="145"/>
    </location>
</feature>
<dbReference type="InterPro" id="IPR002328">
    <property type="entry name" value="ADH_Zn_CS"/>
</dbReference>
<dbReference type="Pfam" id="PF08240">
    <property type="entry name" value="ADH_N"/>
    <property type="match status" value="1"/>
</dbReference>
<evidence type="ECO:0000256" key="2">
    <source>
        <dbReference type="ARBA" id="ARBA00022723"/>
    </source>
</evidence>
<dbReference type="InterPro" id="IPR013149">
    <property type="entry name" value="ADH-like_C"/>
</dbReference>
<sequence length="394" mass="42436">MRALTWHGIEDVRITEVPDPVIQEPTDAVVRVTSTAICGSDLHLYKVLAPYLTEGDVLGHEFMGVVEEVGTAVENLAVGDRVVVPFNISCGHCWMCEHGLFAQCETTQNVEQGKGASLFGYTSLYGAVPGGQAERVRVPHADFGPVKVPEGMSDERYLYVSDILPTAWQGLKFADVPEGGSLAVLGLGPVGQLAVRAAKLLGIEEVYAVDLVPERLELAREWGAHVVDLSTTKDVPEALRELTDGRGPDSVLEAVGMEAHGNPVSEKVIGLASRMPGPVARAAIESFGIDRVSALHTAFAAVRRGGTVSISGVYGGMADPMPMMDMFDKGLTLRMGQCHVRRWTDEITAVLDQSEDVLGVEGLATHHVPLEQAPEMYRTFQRKEDGCLKVVLTP</sequence>
<evidence type="ECO:0000256" key="1">
    <source>
        <dbReference type="ARBA" id="ARBA00001947"/>
    </source>
</evidence>
<dbReference type="AlphaFoldDB" id="A0A495XX09"/>
<name>A0A495XX09_9MICO</name>
<dbReference type="EMBL" id="RBXT01000001">
    <property type="protein sequence ID" value="RKT78807.1"/>
    <property type="molecule type" value="Genomic_DNA"/>
</dbReference>
<dbReference type="Proteomes" id="UP000278440">
    <property type="component" value="Unassembled WGS sequence"/>
</dbReference>
<dbReference type="Pfam" id="PF00107">
    <property type="entry name" value="ADH_zinc_N"/>
    <property type="match status" value="1"/>
</dbReference>
<keyword evidence="4" id="KW-0560">Oxidoreductase</keyword>
<dbReference type="InterPro" id="IPR011032">
    <property type="entry name" value="GroES-like_sf"/>
</dbReference>
<evidence type="ECO:0000259" key="7">
    <source>
        <dbReference type="Pfam" id="PF08240"/>
    </source>
</evidence>